<dbReference type="NCBIfam" id="TIGR02050">
    <property type="entry name" value="gshA_cyan_rel"/>
    <property type="match status" value="1"/>
</dbReference>
<dbReference type="InterPro" id="IPR050141">
    <property type="entry name" value="GCL_type2/YbdK_subfam"/>
</dbReference>
<evidence type="ECO:0000313" key="7">
    <source>
        <dbReference type="Proteomes" id="UP001598673"/>
    </source>
</evidence>
<protein>
    <recommendedName>
        <fullName evidence="5">Putative glutamate--cysteine ligase 2</fullName>
        <ecNumber evidence="5">6.3.2.2</ecNumber>
    </recommendedName>
    <alternativeName>
        <fullName evidence="5">Gamma-glutamylcysteine synthetase 2</fullName>
        <shortName evidence="5">GCS 2</shortName>
        <shortName evidence="5">Gamma-GCS 2</shortName>
    </alternativeName>
</protein>
<keyword evidence="1 5" id="KW-0436">Ligase</keyword>
<proteinExistence type="inferred from homology"/>
<dbReference type="RefSeq" id="WP_258935718.1">
    <property type="nucleotide sequence ID" value="NZ_JANBBF010000008.1"/>
</dbReference>
<keyword evidence="7" id="KW-1185">Reference proteome</keyword>
<evidence type="ECO:0000256" key="2">
    <source>
        <dbReference type="ARBA" id="ARBA00022741"/>
    </source>
</evidence>
<comment type="caution">
    <text evidence="6">The sequence shown here is derived from an EMBL/GenBank/DDBJ whole genome shotgun (WGS) entry which is preliminary data.</text>
</comment>
<evidence type="ECO:0000256" key="5">
    <source>
        <dbReference type="HAMAP-Rule" id="MF_01609"/>
    </source>
</evidence>
<keyword evidence="3 5" id="KW-0067">ATP-binding</keyword>
<reference evidence="6 7" key="1">
    <citation type="submission" date="2024-09" db="EMBL/GenBank/DDBJ databases">
        <title>The Natural Products Discovery Center: Release of the First 8490 Sequenced Strains for Exploring Actinobacteria Biosynthetic Diversity.</title>
        <authorList>
            <person name="Kalkreuter E."/>
            <person name="Kautsar S.A."/>
            <person name="Yang D."/>
            <person name="Bader C.D."/>
            <person name="Teijaro C.N."/>
            <person name="Fluegel L."/>
            <person name="Davis C.M."/>
            <person name="Simpson J.R."/>
            <person name="Lauterbach L."/>
            <person name="Steele A.D."/>
            <person name="Gui C."/>
            <person name="Meng S."/>
            <person name="Li G."/>
            <person name="Viehrig K."/>
            <person name="Ye F."/>
            <person name="Su P."/>
            <person name="Kiefer A.F."/>
            <person name="Nichols A."/>
            <person name="Cepeda A.J."/>
            <person name="Yan W."/>
            <person name="Fan B."/>
            <person name="Jiang Y."/>
            <person name="Adhikari A."/>
            <person name="Zheng C.-J."/>
            <person name="Schuster L."/>
            <person name="Cowan T.M."/>
            <person name="Smanski M.J."/>
            <person name="Chevrette M.G."/>
            <person name="De Carvalho L.P.S."/>
            <person name="Shen B."/>
        </authorList>
    </citation>
    <scope>NUCLEOTIDE SEQUENCE [LARGE SCALE GENOMIC DNA]</scope>
    <source>
        <strain evidence="6 7">NPDC060353</strain>
    </source>
</reference>
<comment type="function">
    <text evidence="5">ATP-dependent carboxylate-amine ligase which exhibits weak glutamate--cysteine ligase activity.</text>
</comment>
<dbReference type="EC" id="6.3.2.2" evidence="5"/>
<organism evidence="6 7">
    <name type="scientific">Prauserella salsuginis</name>
    <dbReference type="NCBI Taxonomy" id="387889"/>
    <lineage>
        <taxon>Bacteria</taxon>
        <taxon>Bacillati</taxon>
        <taxon>Actinomycetota</taxon>
        <taxon>Actinomycetes</taxon>
        <taxon>Pseudonocardiales</taxon>
        <taxon>Pseudonocardiaceae</taxon>
        <taxon>Prauserella</taxon>
        <taxon>Prauserella salsuginis group</taxon>
    </lineage>
</organism>
<accession>A0ABW6G4S3</accession>
<dbReference type="PANTHER" id="PTHR36510:SF1">
    <property type="entry name" value="GLUTAMATE--CYSTEINE LIGASE 2-RELATED"/>
    <property type="match status" value="1"/>
</dbReference>
<dbReference type="SUPFAM" id="SSF55931">
    <property type="entry name" value="Glutamine synthetase/guanido kinase"/>
    <property type="match status" value="1"/>
</dbReference>
<dbReference type="PANTHER" id="PTHR36510">
    <property type="entry name" value="GLUTAMATE--CYSTEINE LIGASE 2-RELATED"/>
    <property type="match status" value="1"/>
</dbReference>
<evidence type="ECO:0000256" key="1">
    <source>
        <dbReference type="ARBA" id="ARBA00022598"/>
    </source>
</evidence>
<dbReference type="NCBIfam" id="NF010041">
    <property type="entry name" value="PRK13517.1-1"/>
    <property type="match status" value="1"/>
</dbReference>
<dbReference type="InterPro" id="IPR014746">
    <property type="entry name" value="Gln_synth/guanido_kin_cat_dom"/>
</dbReference>
<keyword evidence="2 5" id="KW-0547">Nucleotide-binding</keyword>
<dbReference type="Pfam" id="PF04107">
    <property type="entry name" value="GCS2"/>
    <property type="match status" value="1"/>
</dbReference>
<comment type="catalytic activity">
    <reaction evidence="4 5">
        <text>L-cysteine + L-glutamate + ATP = gamma-L-glutamyl-L-cysteine + ADP + phosphate + H(+)</text>
        <dbReference type="Rhea" id="RHEA:13285"/>
        <dbReference type="ChEBI" id="CHEBI:15378"/>
        <dbReference type="ChEBI" id="CHEBI:29985"/>
        <dbReference type="ChEBI" id="CHEBI:30616"/>
        <dbReference type="ChEBI" id="CHEBI:35235"/>
        <dbReference type="ChEBI" id="CHEBI:43474"/>
        <dbReference type="ChEBI" id="CHEBI:58173"/>
        <dbReference type="ChEBI" id="CHEBI:456216"/>
        <dbReference type="EC" id="6.3.2.2"/>
    </reaction>
</comment>
<dbReference type="EMBL" id="JBHXCV010000006">
    <property type="protein sequence ID" value="MFD6794146.1"/>
    <property type="molecule type" value="Genomic_DNA"/>
</dbReference>
<gene>
    <name evidence="6" type="ORF">ACFWGY_12470</name>
</gene>
<dbReference type="GO" id="GO:0004357">
    <property type="term" value="F:glutamate-cysteine ligase activity"/>
    <property type="evidence" value="ECO:0007669"/>
    <property type="project" value="UniProtKB-EC"/>
</dbReference>
<dbReference type="InterPro" id="IPR011793">
    <property type="entry name" value="YbdK"/>
</dbReference>
<dbReference type="Gene3D" id="3.30.590.20">
    <property type="match status" value="1"/>
</dbReference>
<comment type="similarity">
    <text evidence="5">Belongs to the glutamate--cysteine ligase type 2 family. YbdK subfamily.</text>
</comment>
<evidence type="ECO:0000256" key="3">
    <source>
        <dbReference type="ARBA" id="ARBA00022840"/>
    </source>
</evidence>
<dbReference type="Proteomes" id="UP001598673">
    <property type="component" value="Unassembled WGS sequence"/>
</dbReference>
<evidence type="ECO:0000256" key="4">
    <source>
        <dbReference type="ARBA" id="ARBA00048819"/>
    </source>
</evidence>
<sequence length="392" mass="40929">MSAARTVGIEEEFLLVDPDTWQTVPAAEDVLAHLPAAPSDIDGPGLTDDEVRDPAWHGELRASQVEAATGVCTTASALRRQLLTGRRGLATAAQAEGLALVASGTPALAGPTVPLGPDPQYAELDGLYRGLIGDYEGCGCHVHVGVPDREAAVVAVNHLRPWLPTLLALSANSPYDRGHDTGYASWRTVQHSRFPTAGVPPRFAGVAEHDALVDRLVTSGALGAQYTTFWLARPSPVLPTVEVRVADTATTPDEALLQALLCRALVDTALGAPGSAGTGSGEPAGEQQAGEAAPLEEILPAAVWSAARYGLSGRGVDPWTGHTRPAAELVDDLLGHVRPALERSGDADLVDALARRVLAEGSGAQRQRRAAASGIRNAMRTVADDTIRDLPE</sequence>
<dbReference type="InterPro" id="IPR006336">
    <property type="entry name" value="GCS2"/>
</dbReference>
<name>A0ABW6G4S3_9PSEU</name>
<evidence type="ECO:0000313" key="6">
    <source>
        <dbReference type="EMBL" id="MFD6794146.1"/>
    </source>
</evidence>
<dbReference type="HAMAP" id="MF_01609">
    <property type="entry name" value="Glu_cys_ligase_2"/>
    <property type="match status" value="1"/>
</dbReference>